<keyword evidence="5 7" id="KW-1133">Transmembrane helix</keyword>
<dbReference type="SUPFAM" id="SSF161098">
    <property type="entry name" value="MetI-like"/>
    <property type="match status" value="1"/>
</dbReference>
<keyword evidence="4 7" id="KW-0812">Transmembrane</keyword>
<feature type="transmembrane region" description="Helical" evidence="7">
    <location>
        <begin position="29"/>
        <end position="50"/>
    </location>
</feature>
<feature type="transmembrane region" description="Helical" evidence="7">
    <location>
        <begin position="264"/>
        <end position="285"/>
    </location>
</feature>
<comment type="similarity">
    <text evidence="7">Belongs to the binding-protein-dependent transport system permease family.</text>
</comment>
<dbReference type="PANTHER" id="PTHR43744:SF8">
    <property type="entry name" value="SN-GLYCEROL-3-PHOSPHATE TRANSPORT SYSTEM PERMEASE PROTEIN UGPE"/>
    <property type="match status" value="1"/>
</dbReference>
<feature type="transmembrane region" description="Helical" evidence="7">
    <location>
        <begin position="97"/>
        <end position="119"/>
    </location>
</feature>
<dbReference type="GO" id="GO:0055085">
    <property type="term" value="P:transmembrane transport"/>
    <property type="evidence" value="ECO:0007669"/>
    <property type="project" value="InterPro"/>
</dbReference>
<evidence type="ECO:0000259" key="8">
    <source>
        <dbReference type="PROSITE" id="PS50928"/>
    </source>
</evidence>
<evidence type="ECO:0000256" key="6">
    <source>
        <dbReference type="ARBA" id="ARBA00023136"/>
    </source>
</evidence>
<protein>
    <submittedName>
        <fullName evidence="9">Sugar permease</fullName>
    </submittedName>
</protein>
<keyword evidence="3" id="KW-1003">Cell membrane</keyword>
<evidence type="ECO:0000313" key="10">
    <source>
        <dbReference type="Proteomes" id="UP000218598"/>
    </source>
</evidence>
<dbReference type="GO" id="GO:0005886">
    <property type="term" value="C:plasma membrane"/>
    <property type="evidence" value="ECO:0007669"/>
    <property type="project" value="UniProtKB-SubCell"/>
</dbReference>
<dbReference type="InterPro" id="IPR035906">
    <property type="entry name" value="MetI-like_sf"/>
</dbReference>
<dbReference type="Pfam" id="PF00528">
    <property type="entry name" value="BPD_transp_1"/>
    <property type="match status" value="1"/>
</dbReference>
<dbReference type="CDD" id="cd06261">
    <property type="entry name" value="TM_PBP2"/>
    <property type="match status" value="1"/>
</dbReference>
<gene>
    <name evidence="9" type="ORF">CIK66_16955</name>
</gene>
<organism evidence="9 10">
    <name type="scientific">Brachybacterium alimentarium</name>
    <dbReference type="NCBI Taxonomy" id="47845"/>
    <lineage>
        <taxon>Bacteria</taxon>
        <taxon>Bacillati</taxon>
        <taxon>Actinomycetota</taxon>
        <taxon>Actinomycetes</taxon>
        <taxon>Micrococcales</taxon>
        <taxon>Dermabacteraceae</taxon>
        <taxon>Brachybacterium</taxon>
    </lineage>
</organism>
<evidence type="ECO:0000256" key="3">
    <source>
        <dbReference type="ARBA" id="ARBA00022475"/>
    </source>
</evidence>
<comment type="subcellular location">
    <subcellularLocation>
        <location evidence="1 7">Cell membrane</location>
        <topology evidence="1 7">Multi-pass membrane protein</topology>
    </subcellularLocation>
</comment>
<name>A0A2A3YEX5_9MICO</name>
<feature type="transmembrane region" description="Helical" evidence="7">
    <location>
        <begin position="128"/>
        <end position="149"/>
    </location>
</feature>
<accession>A0A2A3YEX5</accession>
<sequence>MTAADTTSTAHPADERPALTKHRRIPRRALRWIQTIVLAIIGLVWLYPLLWVLSASFKDSLDIFASGLNLIPETWHPENYAAAWSEAGFSRYMLNSVVITAASIVLVVVRCATAGYVLARYRFRGRRLIMAVLVATMFIPTGLFIVPVVELSDLLGLLNTRAGLVLAMAGGGNVAAVLLYMGFFSRIPKELEEAAVIDGAGFLRTFFRVMLPLSGPVTATVVVLTFLSTWNNFFLPLVFTFSTPENRTVAVGMLAFQGTNSTDWAGLAAAASISLLPILALFLLLQRHFVEGIAGAVKN</sequence>
<proteinExistence type="inferred from homology"/>
<dbReference type="AlphaFoldDB" id="A0A2A3YEX5"/>
<dbReference type="Gene3D" id="1.10.3720.10">
    <property type="entry name" value="MetI-like"/>
    <property type="match status" value="1"/>
</dbReference>
<feature type="transmembrane region" description="Helical" evidence="7">
    <location>
        <begin position="161"/>
        <end position="184"/>
    </location>
</feature>
<evidence type="ECO:0000256" key="7">
    <source>
        <dbReference type="RuleBase" id="RU363032"/>
    </source>
</evidence>
<feature type="transmembrane region" description="Helical" evidence="7">
    <location>
        <begin position="205"/>
        <end position="227"/>
    </location>
</feature>
<dbReference type="RefSeq" id="WP_096197827.1">
    <property type="nucleotide sequence ID" value="NZ_NRGR01000033.1"/>
</dbReference>
<reference evidence="9 10" key="1">
    <citation type="journal article" date="2017" name="Elife">
        <title>Extensive horizontal gene transfer in cheese-associated bacteria.</title>
        <authorList>
            <person name="Bonham K.S."/>
            <person name="Wolfe B.E."/>
            <person name="Dutton R.J."/>
        </authorList>
    </citation>
    <scope>NUCLEOTIDE SEQUENCE [LARGE SCALE GENOMIC DNA]</scope>
    <source>
        <strain evidence="9 10">341_9</strain>
    </source>
</reference>
<dbReference type="Proteomes" id="UP000218598">
    <property type="component" value="Unassembled WGS sequence"/>
</dbReference>
<evidence type="ECO:0000256" key="2">
    <source>
        <dbReference type="ARBA" id="ARBA00022448"/>
    </source>
</evidence>
<dbReference type="PROSITE" id="PS50928">
    <property type="entry name" value="ABC_TM1"/>
    <property type="match status" value="1"/>
</dbReference>
<comment type="caution">
    <text evidence="9">The sequence shown here is derived from an EMBL/GenBank/DDBJ whole genome shotgun (WGS) entry which is preliminary data.</text>
</comment>
<feature type="domain" description="ABC transmembrane type-1" evidence="8">
    <location>
        <begin position="93"/>
        <end position="285"/>
    </location>
</feature>
<dbReference type="EMBL" id="NRGR01000033">
    <property type="protein sequence ID" value="PCC37886.1"/>
    <property type="molecule type" value="Genomic_DNA"/>
</dbReference>
<keyword evidence="2 7" id="KW-0813">Transport</keyword>
<dbReference type="OrthoDB" id="9794684at2"/>
<dbReference type="PANTHER" id="PTHR43744">
    <property type="entry name" value="ABC TRANSPORTER PERMEASE PROTEIN MG189-RELATED-RELATED"/>
    <property type="match status" value="1"/>
</dbReference>
<evidence type="ECO:0000256" key="1">
    <source>
        <dbReference type="ARBA" id="ARBA00004651"/>
    </source>
</evidence>
<evidence type="ECO:0000256" key="5">
    <source>
        <dbReference type="ARBA" id="ARBA00022989"/>
    </source>
</evidence>
<keyword evidence="10" id="KW-1185">Reference proteome</keyword>
<keyword evidence="6 7" id="KW-0472">Membrane</keyword>
<dbReference type="InterPro" id="IPR000515">
    <property type="entry name" value="MetI-like"/>
</dbReference>
<evidence type="ECO:0000313" key="9">
    <source>
        <dbReference type="EMBL" id="PCC37886.1"/>
    </source>
</evidence>
<evidence type="ECO:0000256" key="4">
    <source>
        <dbReference type="ARBA" id="ARBA00022692"/>
    </source>
</evidence>